<evidence type="ECO:0000259" key="18">
    <source>
        <dbReference type="PROSITE" id="PS50172"/>
    </source>
</evidence>
<evidence type="ECO:0000256" key="14">
    <source>
        <dbReference type="ARBA" id="ARBA00023239"/>
    </source>
</evidence>
<keyword evidence="7" id="KW-0808">Transferase</keyword>
<feature type="compositionally biased region" description="Polar residues" evidence="17">
    <location>
        <begin position="309"/>
        <end position="318"/>
    </location>
</feature>
<dbReference type="SUPFAM" id="SSF47802">
    <property type="entry name" value="DNA polymerase beta, N-terminal domain-like"/>
    <property type="match status" value="1"/>
</dbReference>
<dbReference type="InterPro" id="IPR001357">
    <property type="entry name" value="BRCT_dom"/>
</dbReference>
<dbReference type="GO" id="GO:0005634">
    <property type="term" value="C:nucleus"/>
    <property type="evidence" value="ECO:0007669"/>
    <property type="project" value="UniProtKB-SubCell"/>
</dbReference>
<dbReference type="PRINTS" id="PR00870">
    <property type="entry name" value="DNAPOLXBETA"/>
</dbReference>
<dbReference type="Pfam" id="PF14792">
    <property type="entry name" value="DNA_pol_B_palm"/>
    <property type="match status" value="1"/>
</dbReference>
<feature type="region of interest" description="Disordered" evidence="17">
    <location>
        <begin position="365"/>
        <end position="419"/>
    </location>
</feature>
<dbReference type="FunFam" id="1.10.150.20:FF:000010">
    <property type="entry name" value="DNA polymerase lambda"/>
    <property type="match status" value="1"/>
</dbReference>
<dbReference type="PRINTS" id="PR00869">
    <property type="entry name" value="DNAPOLX"/>
</dbReference>
<keyword evidence="11" id="KW-0227">DNA damage</keyword>
<dbReference type="InterPro" id="IPR027421">
    <property type="entry name" value="DNA_pol_lamdba_lyase_dom_sf"/>
</dbReference>
<keyword evidence="14" id="KW-0456">Lyase</keyword>
<dbReference type="PROSITE" id="PS50172">
    <property type="entry name" value="BRCT"/>
    <property type="match status" value="1"/>
</dbReference>
<dbReference type="GO" id="GO:0006303">
    <property type="term" value="P:double-strand break repair via nonhomologous end joining"/>
    <property type="evidence" value="ECO:0007669"/>
    <property type="project" value="TreeGrafter"/>
</dbReference>
<evidence type="ECO:0000256" key="9">
    <source>
        <dbReference type="ARBA" id="ARBA00022705"/>
    </source>
</evidence>
<dbReference type="GO" id="GO:0046872">
    <property type="term" value="F:metal ion binding"/>
    <property type="evidence" value="ECO:0007669"/>
    <property type="project" value="UniProtKB-KW"/>
</dbReference>
<keyword evidence="12" id="KW-0239">DNA-directed DNA polymerase</keyword>
<protein>
    <recommendedName>
        <fullName evidence="5">DNA polymerase lambda</fullName>
        <ecNumber evidence="4">2.7.7.7</ecNumber>
    </recommendedName>
</protein>
<feature type="region of interest" description="Disordered" evidence="17">
    <location>
        <begin position="64"/>
        <end position="170"/>
    </location>
</feature>
<feature type="compositionally biased region" description="Basic residues" evidence="17">
    <location>
        <begin position="131"/>
        <end position="141"/>
    </location>
</feature>
<dbReference type="EMBL" id="SKBN01000058">
    <property type="protein sequence ID" value="TGJ84826.1"/>
    <property type="molecule type" value="Genomic_DNA"/>
</dbReference>
<name>A0A4Z0Z617_9PEZI</name>
<comment type="catalytic activity">
    <reaction evidence="16">
        <text>DNA(n) + a 2'-deoxyribonucleoside 5'-triphosphate = DNA(n+1) + diphosphate</text>
        <dbReference type="Rhea" id="RHEA:22508"/>
        <dbReference type="Rhea" id="RHEA-COMP:17339"/>
        <dbReference type="Rhea" id="RHEA-COMP:17340"/>
        <dbReference type="ChEBI" id="CHEBI:33019"/>
        <dbReference type="ChEBI" id="CHEBI:61560"/>
        <dbReference type="ChEBI" id="CHEBI:173112"/>
        <dbReference type="EC" id="2.7.7.7"/>
    </reaction>
</comment>
<evidence type="ECO:0000256" key="6">
    <source>
        <dbReference type="ARBA" id="ARBA00022634"/>
    </source>
</evidence>
<keyword evidence="8" id="KW-0548">Nucleotidyltransferase</keyword>
<dbReference type="SUPFAM" id="SSF81301">
    <property type="entry name" value="Nucleotidyltransferase"/>
    <property type="match status" value="1"/>
</dbReference>
<feature type="domain" description="BRCT" evidence="18">
    <location>
        <begin position="174"/>
        <end position="269"/>
    </location>
</feature>
<keyword evidence="9" id="KW-0235">DNA replication</keyword>
<feature type="region of interest" description="Disordered" evidence="17">
    <location>
        <begin position="279"/>
        <end position="342"/>
    </location>
</feature>
<evidence type="ECO:0000256" key="15">
    <source>
        <dbReference type="ARBA" id="ARBA00023242"/>
    </source>
</evidence>
<dbReference type="Gene3D" id="3.40.50.10190">
    <property type="entry name" value="BRCT domain"/>
    <property type="match status" value="1"/>
</dbReference>
<dbReference type="Pfam" id="PF14791">
    <property type="entry name" value="DNA_pol_B_thumb"/>
    <property type="match status" value="1"/>
</dbReference>
<evidence type="ECO:0000256" key="7">
    <source>
        <dbReference type="ARBA" id="ARBA00022679"/>
    </source>
</evidence>
<evidence type="ECO:0000256" key="8">
    <source>
        <dbReference type="ARBA" id="ARBA00022695"/>
    </source>
</evidence>
<keyword evidence="13" id="KW-0234">DNA repair</keyword>
<dbReference type="PANTHER" id="PTHR11276">
    <property type="entry name" value="DNA POLYMERASE TYPE-X FAMILY MEMBER"/>
    <property type="match status" value="1"/>
</dbReference>
<dbReference type="SUPFAM" id="SSF81585">
    <property type="entry name" value="PsbU/PolX domain-like"/>
    <property type="match status" value="1"/>
</dbReference>
<dbReference type="STRING" id="37992.A0A4Z0Z617"/>
<dbReference type="Gene3D" id="1.10.150.110">
    <property type="entry name" value="DNA polymerase beta, N-terminal domain-like"/>
    <property type="match status" value="1"/>
</dbReference>
<dbReference type="InterPro" id="IPR010996">
    <property type="entry name" value="HHH_MUS81"/>
</dbReference>
<dbReference type="InterPro" id="IPR043519">
    <property type="entry name" value="NT_sf"/>
</dbReference>
<comment type="caution">
    <text evidence="19">The sequence shown here is derived from an EMBL/GenBank/DDBJ whole genome shotgun (WGS) entry which is preliminary data.</text>
</comment>
<dbReference type="CDD" id="cd00141">
    <property type="entry name" value="NT_POLXc"/>
    <property type="match status" value="1"/>
</dbReference>
<dbReference type="InterPro" id="IPR018944">
    <property type="entry name" value="DNA_pol_lambd_fingers_domain"/>
</dbReference>
<dbReference type="FunFam" id="1.10.150.110:FF:000005">
    <property type="entry name" value="DNA polymerase POL4"/>
    <property type="match status" value="1"/>
</dbReference>
<dbReference type="GO" id="GO:0003887">
    <property type="term" value="F:DNA-directed DNA polymerase activity"/>
    <property type="evidence" value="ECO:0007669"/>
    <property type="project" value="UniProtKB-KW"/>
</dbReference>
<dbReference type="InterPro" id="IPR022312">
    <property type="entry name" value="DNA_pol_X"/>
</dbReference>
<evidence type="ECO:0000256" key="16">
    <source>
        <dbReference type="ARBA" id="ARBA00049244"/>
    </source>
</evidence>
<dbReference type="Proteomes" id="UP000297716">
    <property type="component" value="Unassembled WGS sequence"/>
</dbReference>
<dbReference type="InterPro" id="IPR002008">
    <property type="entry name" value="DNA_pol_X_beta-like"/>
</dbReference>
<comment type="cofactor">
    <cofactor evidence="1">
        <name>Mn(2+)</name>
        <dbReference type="ChEBI" id="CHEBI:29035"/>
    </cofactor>
</comment>
<dbReference type="EC" id="2.7.7.7" evidence="4"/>
<gene>
    <name evidence="19" type="ORF">E0Z10_g3906</name>
</gene>
<dbReference type="InterPro" id="IPR029398">
    <property type="entry name" value="PolB_thumb"/>
</dbReference>
<evidence type="ECO:0000256" key="5">
    <source>
        <dbReference type="ARBA" id="ARBA00016513"/>
    </source>
</evidence>
<evidence type="ECO:0000256" key="3">
    <source>
        <dbReference type="ARBA" id="ARBA00008323"/>
    </source>
</evidence>
<dbReference type="Pfam" id="PF10391">
    <property type="entry name" value="DNA_pol_lambd_f"/>
    <property type="match status" value="1"/>
</dbReference>
<keyword evidence="15" id="KW-0539">Nucleus</keyword>
<dbReference type="InterPro" id="IPR037160">
    <property type="entry name" value="DNA_Pol_thumb_sf"/>
</dbReference>
<evidence type="ECO:0000256" key="12">
    <source>
        <dbReference type="ARBA" id="ARBA00022932"/>
    </source>
</evidence>
<dbReference type="PANTHER" id="PTHR11276:SF28">
    <property type="entry name" value="DNA POLYMERASE LAMBDA"/>
    <property type="match status" value="1"/>
</dbReference>
<dbReference type="InterPro" id="IPR028207">
    <property type="entry name" value="DNA_pol_B_palm_palm"/>
</dbReference>
<dbReference type="GO" id="GO:0016829">
    <property type="term" value="F:lyase activity"/>
    <property type="evidence" value="ECO:0007669"/>
    <property type="project" value="UniProtKB-KW"/>
</dbReference>
<evidence type="ECO:0000256" key="11">
    <source>
        <dbReference type="ARBA" id="ARBA00022763"/>
    </source>
</evidence>
<keyword evidence="10" id="KW-0479">Metal-binding</keyword>
<evidence type="ECO:0000256" key="17">
    <source>
        <dbReference type="SAM" id="MobiDB-lite"/>
    </source>
</evidence>
<dbReference type="InterPro" id="IPR002054">
    <property type="entry name" value="DNA-dir_DNA_pol_X"/>
</dbReference>
<keyword evidence="6" id="KW-0237">DNA synthesis</keyword>
<evidence type="ECO:0000313" key="20">
    <source>
        <dbReference type="Proteomes" id="UP000297716"/>
    </source>
</evidence>
<dbReference type="Gene3D" id="3.30.460.10">
    <property type="entry name" value="Beta Polymerase, domain 2"/>
    <property type="match status" value="1"/>
</dbReference>
<keyword evidence="20" id="KW-1185">Reference proteome</keyword>
<organism evidence="19 20">
    <name type="scientific">Xylaria hypoxylon</name>
    <dbReference type="NCBI Taxonomy" id="37992"/>
    <lineage>
        <taxon>Eukaryota</taxon>
        <taxon>Fungi</taxon>
        <taxon>Dikarya</taxon>
        <taxon>Ascomycota</taxon>
        <taxon>Pezizomycotina</taxon>
        <taxon>Sordariomycetes</taxon>
        <taxon>Xylariomycetidae</taxon>
        <taxon>Xylariales</taxon>
        <taxon>Xylariaceae</taxon>
        <taxon>Xylaria</taxon>
    </lineage>
</organism>
<sequence>MDPSLKEKVAFFQQIDACKNCDDESDTLSIEEQTLRRECKAFFAAASTASTASAASAAISVSPLPFPRTKLPASRPRRTASDPISNPSKNELEIIAATPRDNRPEATTTSSPVHDTSVNNSIIPETERQPNKRLARRRTHPTTRVLRSQSDLAPSPSISMAKRKRTKPLEMAPESEQVFKGLRFFYIPNDDINPARRLKITKAREHGVTWTRDSGEATHVIVDKGLSYDDIKPILNNTLAMSSIVIVNDRYPIECLMRGDVFDPNHTVEKYQYQVPGSSKLTDPILPQPPIQGSNTSLPLKTRRKDAPESTQGSSELIPSSYPEEIQPPKLGTKSTRGRAPTPQFADELATCIDAILDDPEKHEYLDESDSDARGSDNEGPSEKKRRLRPRRNDANTNFGQDKFMCMRGGTKEKKPSGPNADTIKLLEEMADEHVLSDETWRVQSYRKAVATLRRQPKKITTAKEATALSNIGKSLAEHIEEIVSTGQFQKLEEARREPSREALKIFCNVYGVGVPTATKWVEIGYRTLNDLQTKARLSVNQQIGVDHYDDLLTRIPRVEVKALGDHVKDVAATIDSSVELIIGGSYRRGADASGDIDLIVTKNGTSSTQDLVPFLDKLVDTLTKEGFLTAALASHRHDGGNKWHGCCVLPEVAFPGPKEEYLPIWRRIDFLLVPQTEIGAALIYFTGNDLFNRSMRLLARKKKMKLSHRALYGAGVEEGKDERKIFEILGVQWREPHERWC</sequence>
<evidence type="ECO:0000256" key="4">
    <source>
        <dbReference type="ARBA" id="ARBA00012417"/>
    </source>
</evidence>
<evidence type="ECO:0000256" key="10">
    <source>
        <dbReference type="ARBA" id="ARBA00022723"/>
    </source>
</evidence>
<evidence type="ECO:0000256" key="1">
    <source>
        <dbReference type="ARBA" id="ARBA00001936"/>
    </source>
</evidence>
<evidence type="ECO:0000256" key="2">
    <source>
        <dbReference type="ARBA" id="ARBA00004123"/>
    </source>
</evidence>
<evidence type="ECO:0000313" key="19">
    <source>
        <dbReference type="EMBL" id="TGJ84826.1"/>
    </source>
</evidence>
<feature type="compositionally biased region" description="Polar residues" evidence="17">
    <location>
        <begin position="105"/>
        <end position="123"/>
    </location>
</feature>
<dbReference type="SMART" id="SM00483">
    <property type="entry name" value="POLXc"/>
    <property type="match status" value="1"/>
</dbReference>
<accession>A0A4Z0Z617</accession>
<dbReference type="OrthoDB" id="205514at2759"/>
<proteinExistence type="inferred from homology"/>
<feature type="compositionally biased region" description="Basic and acidic residues" evidence="17">
    <location>
        <begin position="365"/>
        <end position="383"/>
    </location>
</feature>
<feature type="compositionally biased region" description="Polar residues" evidence="17">
    <location>
        <begin position="145"/>
        <end position="158"/>
    </location>
</feature>
<reference evidence="19 20" key="1">
    <citation type="submission" date="2019-03" db="EMBL/GenBank/DDBJ databases">
        <title>Draft genome sequence of Xylaria hypoxylon DSM 108379, a ubiquitous saprotrophic-parasitic fungi on hardwood.</title>
        <authorList>
            <person name="Buettner E."/>
            <person name="Leonhardt S."/>
            <person name="Gebauer A.M."/>
            <person name="Liers C."/>
            <person name="Hofrichter M."/>
            <person name="Kellner H."/>
        </authorList>
    </citation>
    <scope>NUCLEOTIDE SEQUENCE [LARGE SCALE GENOMIC DNA]</scope>
    <source>
        <strain evidence="19 20">DSM 108379</strain>
    </source>
</reference>
<dbReference type="AlphaFoldDB" id="A0A4Z0Z617"/>
<comment type="similarity">
    <text evidence="3">Belongs to the DNA polymerase type-X family.</text>
</comment>
<dbReference type="GO" id="GO:0003677">
    <property type="term" value="F:DNA binding"/>
    <property type="evidence" value="ECO:0007669"/>
    <property type="project" value="InterPro"/>
</dbReference>
<comment type="subcellular location">
    <subcellularLocation>
        <location evidence="2">Nucleus</location>
    </subcellularLocation>
</comment>
<dbReference type="Gene3D" id="1.10.150.20">
    <property type="entry name" value="5' to 3' exonuclease, C-terminal subdomain"/>
    <property type="match status" value="1"/>
</dbReference>
<dbReference type="Pfam" id="PF14716">
    <property type="entry name" value="HHH_8"/>
    <property type="match status" value="1"/>
</dbReference>
<dbReference type="Gene3D" id="3.30.210.10">
    <property type="entry name" value="DNA polymerase, thumb domain"/>
    <property type="match status" value="1"/>
</dbReference>
<dbReference type="InterPro" id="IPR036420">
    <property type="entry name" value="BRCT_dom_sf"/>
</dbReference>
<evidence type="ECO:0000256" key="13">
    <source>
        <dbReference type="ARBA" id="ARBA00023204"/>
    </source>
</evidence>